<comment type="function">
    <text evidence="8 9">This protein is involved in the repair of mismatches in DNA. It is possible that it carries out the mismatch recognition step. This protein has a weak ATPase activity.</text>
</comment>
<feature type="domain" description="DNA mismatch repair proteins mutS family" evidence="11">
    <location>
        <begin position="671"/>
        <end position="687"/>
    </location>
</feature>
<dbReference type="FunFam" id="3.40.50.300:FF:001579">
    <property type="entry name" value="DNA mismatch repair protein MutS"/>
    <property type="match status" value="1"/>
</dbReference>
<gene>
    <name evidence="9 12" type="primary">mutS</name>
    <name evidence="12" type="ORF">PRVXT_001497</name>
</gene>
<dbReference type="Pfam" id="PF00488">
    <property type="entry name" value="MutS_V"/>
    <property type="match status" value="1"/>
</dbReference>
<dbReference type="PROSITE" id="PS00486">
    <property type="entry name" value="DNA_MISMATCH_REPAIR_2"/>
    <property type="match status" value="1"/>
</dbReference>
<evidence type="ECO:0000256" key="2">
    <source>
        <dbReference type="ARBA" id="ARBA00021982"/>
    </source>
</evidence>
<dbReference type="InterPro" id="IPR007861">
    <property type="entry name" value="DNA_mismatch_repair_MutS_clamp"/>
</dbReference>
<dbReference type="InterPro" id="IPR007860">
    <property type="entry name" value="DNA_mmatch_repair_MutS_con_dom"/>
</dbReference>
<dbReference type="GO" id="GO:0006298">
    <property type="term" value="P:mismatch repair"/>
    <property type="evidence" value="ECO:0007669"/>
    <property type="project" value="UniProtKB-UniRule"/>
</dbReference>
<dbReference type="GO" id="GO:0005524">
    <property type="term" value="F:ATP binding"/>
    <property type="evidence" value="ECO:0007669"/>
    <property type="project" value="UniProtKB-UniRule"/>
</dbReference>
<dbReference type="Pfam" id="PF05192">
    <property type="entry name" value="MutS_III"/>
    <property type="match status" value="1"/>
</dbReference>
<accession>A0AAU7VQC9</accession>
<protein>
    <recommendedName>
        <fullName evidence="2 9">DNA mismatch repair protein MutS</fullName>
    </recommendedName>
</protein>
<reference evidence="12" key="1">
    <citation type="journal article" date="2013" name="Extremophiles">
        <title>Proteinivorax tanatarense gen. nov., sp. nov., an anaerobic, haloalkaliphilic, proteolytic bacterium isolated from a decaying algal bloom, and proposal of Proteinivoraceae fam. nov.</title>
        <authorList>
            <person name="Kevbrin V."/>
            <person name="Boltyanskaya Y."/>
            <person name="Zhilina T."/>
            <person name="Kolganova T."/>
            <person name="Lavrentjeva E."/>
            <person name="Kuznetsov B."/>
        </authorList>
    </citation>
    <scope>NUCLEOTIDE SEQUENCE</scope>
    <source>
        <strain evidence="12">Z-910T</strain>
    </source>
</reference>
<keyword evidence="5 9" id="KW-0067">ATP-binding</keyword>
<reference evidence="12" key="2">
    <citation type="submission" date="2024-06" db="EMBL/GenBank/DDBJ databases">
        <authorList>
            <person name="Petrova K.O."/>
            <person name="Toshchakov S.V."/>
            <person name="Boltjanskaja Y.V."/>
            <person name="Kevbrin V."/>
        </authorList>
    </citation>
    <scope>NUCLEOTIDE SEQUENCE</scope>
    <source>
        <strain evidence="12">Z-910T</strain>
    </source>
</reference>
<evidence type="ECO:0000259" key="11">
    <source>
        <dbReference type="PROSITE" id="PS00486"/>
    </source>
</evidence>
<dbReference type="EMBL" id="CP158367">
    <property type="protein sequence ID" value="XBX76392.1"/>
    <property type="molecule type" value="Genomic_DNA"/>
</dbReference>
<dbReference type="FunFam" id="1.10.1420.10:FF:000001">
    <property type="entry name" value="DNA mismatch repair protein MutS"/>
    <property type="match status" value="1"/>
</dbReference>
<comment type="similarity">
    <text evidence="1 9 10">Belongs to the DNA mismatch repair MutS family.</text>
</comment>
<dbReference type="InterPro" id="IPR027417">
    <property type="entry name" value="P-loop_NTPase"/>
</dbReference>
<dbReference type="InterPro" id="IPR007695">
    <property type="entry name" value="DNA_mismatch_repair_MutS-lik_N"/>
</dbReference>
<evidence type="ECO:0000256" key="3">
    <source>
        <dbReference type="ARBA" id="ARBA00022741"/>
    </source>
</evidence>
<keyword evidence="3 9" id="KW-0547">Nucleotide-binding</keyword>
<dbReference type="InterPro" id="IPR016151">
    <property type="entry name" value="DNA_mismatch_repair_MutS_N"/>
</dbReference>
<dbReference type="CDD" id="cd03284">
    <property type="entry name" value="ABC_MutS1"/>
    <property type="match status" value="1"/>
</dbReference>
<feature type="binding site" evidence="9">
    <location>
        <begin position="597"/>
        <end position="604"/>
    </location>
    <ligand>
        <name>ATP</name>
        <dbReference type="ChEBI" id="CHEBI:30616"/>
    </ligand>
</feature>
<evidence type="ECO:0000256" key="1">
    <source>
        <dbReference type="ARBA" id="ARBA00006271"/>
    </source>
</evidence>
<dbReference type="Gene3D" id="3.40.50.300">
    <property type="entry name" value="P-loop containing nucleotide triphosphate hydrolases"/>
    <property type="match status" value="1"/>
</dbReference>
<dbReference type="Gene3D" id="3.30.420.110">
    <property type="entry name" value="MutS, connector domain"/>
    <property type="match status" value="1"/>
</dbReference>
<evidence type="ECO:0000256" key="6">
    <source>
        <dbReference type="ARBA" id="ARBA00023125"/>
    </source>
</evidence>
<dbReference type="NCBIfam" id="TIGR01070">
    <property type="entry name" value="mutS1"/>
    <property type="match status" value="1"/>
</dbReference>
<organism evidence="12">
    <name type="scientific">Proteinivorax tanatarense</name>
    <dbReference type="NCBI Taxonomy" id="1260629"/>
    <lineage>
        <taxon>Bacteria</taxon>
        <taxon>Bacillati</taxon>
        <taxon>Bacillota</taxon>
        <taxon>Clostridia</taxon>
        <taxon>Eubacteriales</taxon>
        <taxon>Proteinivoracaceae</taxon>
        <taxon>Proteinivorax</taxon>
    </lineage>
</organism>
<dbReference type="SUPFAM" id="SSF53150">
    <property type="entry name" value="DNA repair protein MutS, domain II"/>
    <property type="match status" value="1"/>
</dbReference>
<dbReference type="InterPro" id="IPR017261">
    <property type="entry name" value="DNA_mismatch_repair_MutS/MSH"/>
</dbReference>
<proteinExistence type="inferred from homology"/>
<dbReference type="Pfam" id="PF05190">
    <property type="entry name" value="MutS_IV"/>
    <property type="match status" value="1"/>
</dbReference>
<keyword evidence="4 9" id="KW-0227">DNA damage</keyword>
<dbReference type="InterPro" id="IPR036187">
    <property type="entry name" value="DNA_mismatch_repair_MutS_sf"/>
</dbReference>
<dbReference type="Pfam" id="PF05188">
    <property type="entry name" value="MutS_II"/>
    <property type="match status" value="1"/>
</dbReference>
<dbReference type="InterPro" id="IPR045076">
    <property type="entry name" value="MutS"/>
</dbReference>
<dbReference type="PANTHER" id="PTHR11361:SF34">
    <property type="entry name" value="DNA MISMATCH REPAIR PROTEIN MSH1, MITOCHONDRIAL"/>
    <property type="match status" value="1"/>
</dbReference>
<dbReference type="RefSeq" id="WP_350345131.1">
    <property type="nucleotide sequence ID" value="NZ_CP158367.1"/>
</dbReference>
<evidence type="ECO:0000256" key="9">
    <source>
        <dbReference type="HAMAP-Rule" id="MF_00096"/>
    </source>
</evidence>
<dbReference type="InterPro" id="IPR036678">
    <property type="entry name" value="MutS_con_dom_sf"/>
</dbReference>
<keyword evidence="6 9" id="KW-0238">DNA-binding</keyword>
<evidence type="ECO:0000256" key="7">
    <source>
        <dbReference type="ARBA" id="ARBA00023204"/>
    </source>
</evidence>
<dbReference type="Pfam" id="PF01624">
    <property type="entry name" value="MutS_I"/>
    <property type="match status" value="1"/>
</dbReference>
<dbReference type="Gene3D" id="1.10.1420.10">
    <property type="match status" value="2"/>
</dbReference>
<evidence type="ECO:0000256" key="4">
    <source>
        <dbReference type="ARBA" id="ARBA00022763"/>
    </source>
</evidence>
<dbReference type="AlphaFoldDB" id="A0AAU7VQC9"/>
<dbReference type="GO" id="GO:0030983">
    <property type="term" value="F:mismatched DNA binding"/>
    <property type="evidence" value="ECO:0007669"/>
    <property type="project" value="InterPro"/>
</dbReference>
<dbReference type="SUPFAM" id="SSF55271">
    <property type="entry name" value="DNA repair protein MutS, domain I"/>
    <property type="match status" value="1"/>
</dbReference>
<dbReference type="SMART" id="SM00534">
    <property type="entry name" value="MUTSac"/>
    <property type="match status" value="1"/>
</dbReference>
<evidence type="ECO:0000256" key="8">
    <source>
        <dbReference type="ARBA" id="ARBA00024647"/>
    </source>
</evidence>
<sequence length="840" mass="94351">MIQQYIDIKNEHKDCLLLFRVGDFYELFFEDAKIGAKALEIALTSRDGEDGIPLAGIPCHALDTYLAKLLRQGYKVAICDQVEDPKQAKGIVKREVVKIVTPGTIIDENLLDAKDNNFMCALACYGNKAGLAFVDNSTGQFFYTEGRLSFESINRIISKYLPSECIVSSEFPLLSKLRRLTLNISIHEVNAEVTSDFNPLLEQIINHKAGLEAVKLLICYLAETQKNSLAHLNKIDYINLNQYMNLDYTSIRNLELITTIKENRKKGSLLSVIDKTESAMGGRKLKQWLLSPLLNIEEINHRLNMVDSLLEDGLLLKNLKDCIGQIYDLERLSTKVAYQTVNPKDLVALKNSLQKIPQIKELLIKSNTKSLVSLANRLCSLDRLANIIEQGIVSSPPTTIKDGGVIKPGFNKELDDLIYTANNGRKLLAEYEEEEKTKTGIKSLKVRYNKVFGYYIEVTKSNLDLVPESYIRKQTLTNAERYYTENLKRYEELILGASEKIIQLEYELFCEIRSSVLECIEEIQNNSNVLGELDCLCSFATLSIDNNYCKPRLSNDDEISIVNGRHPVIEETIGRKNFISNNTLLDCQDNQVLVITGPNMAGKSTYMRQVALITLLAQIGCYVPAEEAKIGIVDRIFTRVGASDDLSSGQSTFMVEMTELANILKNATSKSLILLDEVGRGTSTFDGMSIAQSAIEYLLEKDKIGAKTLFATHYHQLTSLEDKFNGVKNYSIAVQEKNDSITFLHSIKKGGSDRSYGIQVAKLAGVPSPVIQRSNDILKVIEEDSVTKKQVSTTQQDIFDLIDNKNQEFINEIKDINVDEITPMEALIILQKLQKKVKNC</sequence>
<dbReference type="Gene3D" id="3.40.1170.10">
    <property type="entry name" value="DNA repair protein MutS, domain I"/>
    <property type="match status" value="1"/>
</dbReference>
<dbReference type="PANTHER" id="PTHR11361">
    <property type="entry name" value="DNA MISMATCH REPAIR PROTEIN MUTS FAMILY MEMBER"/>
    <property type="match status" value="1"/>
</dbReference>
<evidence type="ECO:0000313" key="12">
    <source>
        <dbReference type="EMBL" id="XBX76392.1"/>
    </source>
</evidence>
<keyword evidence="7 9" id="KW-0234">DNA repair</keyword>
<dbReference type="GO" id="GO:0005829">
    <property type="term" value="C:cytosol"/>
    <property type="evidence" value="ECO:0007669"/>
    <property type="project" value="TreeGrafter"/>
</dbReference>
<dbReference type="SUPFAM" id="SSF52540">
    <property type="entry name" value="P-loop containing nucleoside triphosphate hydrolases"/>
    <property type="match status" value="1"/>
</dbReference>
<dbReference type="SMART" id="SM00533">
    <property type="entry name" value="MUTSd"/>
    <property type="match status" value="1"/>
</dbReference>
<evidence type="ECO:0000256" key="10">
    <source>
        <dbReference type="RuleBase" id="RU003756"/>
    </source>
</evidence>
<dbReference type="FunFam" id="3.40.1170.10:FF:000001">
    <property type="entry name" value="DNA mismatch repair protein MutS"/>
    <property type="match status" value="1"/>
</dbReference>
<dbReference type="NCBIfam" id="NF003810">
    <property type="entry name" value="PRK05399.1"/>
    <property type="match status" value="1"/>
</dbReference>
<dbReference type="InterPro" id="IPR005748">
    <property type="entry name" value="DNA_mismatch_repair_MutS"/>
</dbReference>
<dbReference type="InterPro" id="IPR007696">
    <property type="entry name" value="DNA_mismatch_repair_MutS_core"/>
</dbReference>
<dbReference type="PIRSF" id="PIRSF037677">
    <property type="entry name" value="DNA_mis_repair_Msh6"/>
    <property type="match status" value="1"/>
</dbReference>
<dbReference type="HAMAP" id="MF_00096">
    <property type="entry name" value="MutS"/>
    <property type="match status" value="1"/>
</dbReference>
<dbReference type="SUPFAM" id="SSF48334">
    <property type="entry name" value="DNA repair protein MutS, domain III"/>
    <property type="match status" value="1"/>
</dbReference>
<dbReference type="InterPro" id="IPR000432">
    <property type="entry name" value="DNA_mismatch_repair_MutS_C"/>
</dbReference>
<name>A0AAU7VQC9_9FIRM</name>
<dbReference type="GO" id="GO:0003684">
    <property type="term" value="F:damaged DNA binding"/>
    <property type="evidence" value="ECO:0007669"/>
    <property type="project" value="UniProtKB-UniRule"/>
</dbReference>
<evidence type="ECO:0000256" key="5">
    <source>
        <dbReference type="ARBA" id="ARBA00022840"/>
    </source>
</evidence>
<dbReference type="GO" id="GO:0140664">
    <property type="term" value="F:ATP-dependent DNA damage sensor activity"/>
    <property type="evidence" value="ECO:0007669"/>
    <property type="project" value="InterPro"/>
</dbReference>